<dbReference type="Gene3D" id="3.40.390.30">
    <property type="entry name" value="Metalloproteases ('zincins'), catalytic domain"/>
    <property type="match status" value="1"/>
</dbReference>
<keyword evidence="7" id="KW-0862">Zinc</keyword>
<dbReference type="InterPro" id="IPR023091">
    <property type="entry name" value="MetalPrtase_cat_dom_sf_prd"/>
</dbReference>
<evidence type="ECO:0000256" key="3">
    <source>
        <dbReference type="ARBA" id="ARBA00022722"/>
    </source>
</evidence>
<name>A0A3B1AJ13_9ZZZZ</name>
<dbReference type="GO" id="GO:0006364">
    <property type="term" value="P:rRNA processing"/>
    <property type="evidence" value="ECO:0007669"/>
    <property type="project" value="InterPro"/>
</dbReference>
<comment type="cofactor">
    <cofactor evidence="1">
        <name>Zn(2+)</name>
        <dbReference type="ChEBI" id="CHEBI:29105"/>
    </cofactor>
</comment>
<dbReference type="GO" id="GO:0046872">
    <property type="term" value="F:metal ion binding"/>
    <property type="evidence" value="ECO:0007669"/>
    <property type="project" value="UniProtKB-KW"/>
</dbReference>
<dbReference type="InterPro" id="IPR002036">
    <property type="entry name" value="YbeY"/>
</dbReference>
<keyword evidence="3" id="KW-0540">Nuclease</keyword>
<dbReference type="Pfam" id="PF02130">
    <property type="entry name" value="YbeY"/>
    <property type="match status" value="1"/>
</dbReference>
<comment type="similarity">
    <text evidence="2">Belongs to the endoribonuclease YbeY family.</text>
</comment>
<evidence type="ECO:0000256" key="2">
    <source>
        <dbReference type="ARBA" id="ARBA00010875"/>
    </source>
</evidence>
<evidence type="ECO:0000256" key="6">
    <source>
        <dbReference type="ARBA" id="ARBA00022801"/>
    </source>
</evidence>
<dbReference type="SUPFAM" id="SSF55486">
    <property type="entry name" value="Metalloproteases ('zincins'), catalytic domain"/>
    <property type="match status" value="1"/>
</dbReference>
<keyword evidence="5" id="KW-0255">Endonuclease</keyword>
<dbReference type="GO" id="GO:0004222">
    <property type="term" value="F:metalloendopeptidase activity"/>
    <property type="evidence" value="ECO:0007669"/>
    <property type="project" value="InterPro"/>
</dbReference>
<dbReference type="EMBL" id="UOFU01000003">
    <property type="protein sequence ID" value="VAW92656.1"/>
    <property type="molecule type" value="Genomic_DNA"/>
</dbReference>
<dbReference type="NCBIfam" id="TIGR00043">
    <property type="entry name" value="rRNA maturation RNase YbeY"/>
    <property type="match status" value="1"/>
</dbReference>
<dbReference type="HAMAP" id="MF_00009">
    <property type="entry name" value="Endoribonucl_YbeY"/>
    <property type="match status" value="1"/>
</dbReference>
<sequence length="126" mass="13986">RPFSVARQMTLRLVGEAEIVRLNRDYRHKAVVTNVLSFPFEAPLGLPASECGSELGDVVICMPVVQREAAQQGKTEENHWAHMVVHGTLHLLGYDHMTDTEAVQMESLEIQVLAGLGFSNPYIESV</sequence>
<evidence type="ECO:0000256" key="4">
    <source>
        <dbReference type="ARBA" id="ARBA00022723"/>
    </source>
</evidence>
<evidence type="ECO:0000256" key="1">
    <source>
        <dbReference type="ARBA" id="ARBA00001947"/>
    </source>
</evidence>
<reference evidence="8" key="1">
    <citation type="submission" date="2018-06" db="EMBL/GenBank/DDBJ databases">
        <authorList>
            <person name="Zhirakovskaya E."/>
        </authorList>
    </citation>
    <scope>NUCLEOTIDE SEQUENCE</scope>
</reference>
<evidence type="ECO:0000256" key="5">
    <source>
        <dbReference type="ARBA" id="ARBA00022759"/>
    </source>
</evidence>
<organism evidence="8">
    <name type="scientific">hydrothermal vent metagenome</name>
    <dbReference type="NCBI Taxonomy" id="652676"/>
    <lineage>
        <taxon>unclassified sequences</taxon>
        <taxon>metagenomes</taxon>
        <taxon>ecological metagenomes</taxon>
    </lineage>
</organism>
<protein>
    <submittedName>
        <fullName evidence="8">Metal-dependent hydrolase YbeY, involved in rRNA and/or ribosome maturation and assembly</fullName>
    </submittedName>
</protein>
<dbReference type="PROSITE" id="PS01306">
    <property type="entry name" value="UPF0054"/>
    <property type="match status" value="1"/>
</dbReference>
<evidence type="ECO:0000313" key="8">
    <source>
        <dbReference type="EMBL" id="VAW92656.1"/>
    </source>
</evidence>
<feature type="non-terminal residue" evidence="8">
    <location>
        <position position="1"/>
    </location>
</feature>
<dbReference type="PANTHER" id="PTHR46986">
    <property type="entry name" value="ENDORIBONUCLEASE YBEY, CHLOROPLASTIC"/>
    <property type="match status" value="1"/>
</dbReference>
<dbReference type="AlphaFoldDB" id="A0A3B1AJ13"/>
<dbReference type="GO" id="GO:0004519">
    <property type="term" value="F:endonuclease activity"/>
    <property type="evidence" value="ECO:0007669"/>
    <property type="project" value="UniProtKB-KW"/>
</dbReference>
<proteinExistence type="inferred from homology"/>
<evidence type="ECO:0000256" key="7">
    <source>
        <dbReference type="ARBA" id="ARBA00022833"/>
    </source>
</evidence>
<dbReference type="PANTHER" id="PTHR46986:SF1">
    <property type="entry name" value="ENDORIBONUCLEASE YBEY, CHLOROPLASTIC"/>
    <property type="match status" value="1"/>
</dbReference>
<keyword evidence="4" id="KW-0479">Metal-binding</keyword>
<gene>
    <name evidence="8" type="ORF">MNBD_GAMMA20-198</name>
</gene>
<dbReference type="InterPro" id="IPR020549">
    <property type="entry name" value="YbeY_CS"/>
</dbReference>
<keyword evidence="6 8" id="KW-0378">Hydrolase</keyword>
<accession>A0A3B1AJ13</accession>